<accession>A0A2V3ZUH9</accession>
<name>A0A2V3ZUH9_9BACT</name>
<evidence type="ECO:0000313" key="2">
    <source>
        <dbReference type="EMBL" id="PXX98071.1"/>
    </source>
</evidence>
<reference evidence="2 3" key="1">
    <citation type="submission" date="2018-05" db="EMBL/GenBank/DDBJ databases">
        <title>Marinifilum breve JC075T sp. nov., a marine bacterium isolated from Yongle Blue Hole in the South China Sea.</title>
        <authorList>
            <person name="Fu T."/>
        </authorList>
    </citation>
    <scope>NUCLEOTIDE SEQUENCE [LARGE SCALE GENOMIC DNA]</scope>
    <source>
        <strain evidence="2 3">JC075</strain>
    </source>
</reference>
<protein>
    <submittedName>
        <fullName evidence="2">Uncharacterized protein</fullName>
    </submittedName>
</protein>
<organism evidence="2 3">
    <name type="scientific">Marinifilum breve</name>
    <dbReference type="NCBI Taxonomy" id="2184082"/>
    <lineage>
        <taxon>Bacteria</taxon>
        <taxon>Pseudomonadati</taxon>
        <taxon>Bacteroidota</taxon>
        <taxon>Bacteroidia</taxon>
        <taxon>Marinilabiliales</taxon>
        <taxon>Marinifilaceae</taxon>
    </lineage>
</organism>
<keyword evidence="1" id="KW-0812">Transmembrane</keyword>
<dbReference type="RefSeq" id="WP_110362001.1">
    <property type="nucleotide sequence ID" value="NZ_QFLI01000008.1"/>
</dbReference>
<feature type="transmembrane region" description="Helical" evidence="1">
    <location>
        <begin position="20"/>
        <end position="40"/>
    </location>
</feature>
<proteinExistence type="predicted"/>
<dbReference type="Proteomes" id="UP000248079">
    <property type="component" value="Unassembled WGS sequence"/>
</dbReference>
<evidence type="ECO:0000313" key="3">
    <source>
        <dbReference type="Proteomes" id="UP000248079"/>
    </source>
</evidence>
<evidence type="ECO:0000256" key="1">
    <source>
        <dbReference type="SAM" id="Phobius"/>
    </source>
</evidence>
<dbReference type="EMBL" id="QFLI01000008">
    <property type="protein sequence ID" value="PXX98071.1"/>
    <property type="molecule type" value="Genomic_DNA"/>
</dbReference>
<feature type="transmembrane region" description="Helical" evidence="1">
    <location>
        <begin position="75"/>
        <end position="92"/>
    </location>
</feature>
<feature type="transmembrane region" description="Helical" evidence="1">
    <location>
        <begin position="46"/>
        <end position="68"/>
    </location>
</feature>
<keyword evidence="1" id="KW-0472">Membrane</keyword>
<sequence>MPANPKYLSSKGQRVLKVSAAILGGYILATMAHLLLGVIVPNKGVVIITAAYSTFFFWILFMILAFLFKSGWKAWGVYLLASLLLAVIIYVVR</sequence>
<keyword evidence="1" id="KW-1133">Transmembrane helix</keyword>
<keyword evidence="3" id="KW-1185">Reference proteome</keyword>
<comment type="caution">
    <text evidence="2">The sequence shown here is derived from an EMBL/GenBank/DDBJ whole genome shotgun (WGS) entry which is preliminary data.</text>
</comment>
<gene>
    <name evidence="2" type="ORF">DF185_17230</name>
</gene>
<dbReference type="AlphaFoldDB" id="A0A2V3ZUH9"/>
<dbReference type="OrthoDB" id="711014at2"/>